<evidence type="ECO:0000313" key="2">
    <source>
        <dbReference type="EMBL" id="NYD43339.1"/>
    </source>
</evidence>
<gene>
    <name evidence="2" type="ORF">BJZ21_003422</name>
</gene>
<proteinExistence type="predicted"/>
<evidence type="ECO:0000256" key="1">
    <source>
        <dbReference type="SAM" id="Phobius"/>
    </source>
</evidence>
<keyword evidence="1" id="KW-0472">Membrane</keyword>
<reference evidence="2 3" key="1">
    <citation type="submission" date="2020-07" db="EMBL/GenBank/DDBJ databases">
        <title>Sequencing the genomes of 1000 actinobacteria strains.</title>
        <authorList>
            <person name="Klenk H.-P."/>
        </authorList>
    </citation>
    <scope>NUCLEOTIDE SEQUENCE [LARGE SCALE GENOMIC DNA]</scope>
    <source>
        <strain evidence="2 3">DSM 21350</strain>
    </source>
</reference>
<accession>A0A7Y9E8T0</accession>
<name>A0A7Y9E8T0_9ACTN</name>
<feature type="transmembrane region" description="Helical" evidence="1">
    <location>
        <begin position="40"/>
        <end position="60"/>
    </location>
</feature>
<keyword evidence="3" id="KW-1185">Reference proteome</keyword>
<evidence type="ECO:0000313" key="3">
    <source>
        <dbReference type="Proteomes" id="UP000535511"/>
    </source>
</evidence>
<keyword evidence="1" id="KW-0812">Transmembrane</keyword>
<organism evidence="2 3">
    <name type="scientific">Nocardioides panaciterrulae</name>
    <dbReference type="NCBI Taxonomy" id="661492"/>
    <lineage>
        <taxon>Bacteria</taxon>
        <taxon>Bacillati</taxon>
        <taxon>Actinomycetota</taxon>
        <taxon>Actinomycetes</taxon>
        <taxon>Propionibacteriales</taxon>
        <taxon>Nocardioidaceae</taxon>
        <taxon>Nocardioides</taxon>
    </lineage>
</organism>
<dbReference type="AlphaFoldDB" id="A0A7Y9E8T0"/>
<dbReference type="EMBL" id="JACCBG010000001">
    <property type="protein sequence ID" value="NYD43339.1"/>
    <property type="molecule type" value="Genomic_DNA"/>
</dbReference>
<dbReference type="Proteomes" id="UP000535511">
    <property type="component" value="Unassembled WGS sequence"/>
</dbReference>
<keyword evidence="1" id="KW-1133">Transmembrane helix</keyword>
<dbReference type="RefSeq" id="WP_179664868.1">
    <property type="nucleotide sequence ID" value="NZ_JACCBG010000001.1"/>
</dbReference>
<sequence length="294" mass="30135">MTDKTPAALDRLWDDIPTGPAPIGDLLVAGGVAKRRKRRAILSCTAAATALALGGGYVAAHTLPGLNAPVASASGDHLKVQVTTGMAPGVSTLFDQLRTNIDLAAAAWRPSDQALVYVSEMAYSSSCPPTATAAATHGGKVTLRIRDYDGAGVCTADAGRVTVVIGGLNDAPARLTVVAGGTTSVIPVARAGRKPTPVAPNKALAVGESGPVMLYLHCGLQYVSVGGRLWETAPRGNGNPPVGLPQRLSGTATRTGAKTIVFTSDRLAALHGADLGSDRIVFHPAPRSDRFVCY</sequence>
<protein>
    <submittedName>
        <fullName evidence="2">Uncharacterized protein</fullName>
    </submittedName>
</protein>
<comment type="caution">
    <text evidence="2">The sequence shown here is derived from an EMBL/GenBank/DDBJ whole genome shotgun (WGS) entry which is preliminary data.</text>
</comment>